<dbReference type="AlphaFoldDB" id="A0AAE3GTX7"/>
<feature type="transmembrane region" description="Helical" evidence="1">
    <location>
        <begin position="12"/>
        <end position="28"/>
    </location>
</feature>
<dbReference type="Pfam" id="PF01757">
    <property type="entry name" value="Acyl_transf_3"/>
    <property type="match status" value="1"/>
</dbReference>
<keyword evidence="1" id="KW-1133">Transmembrane helix</keyword>
<keyword evidence="1" id="KW-0812">Transmembrane</keyword>
<organism evidence="3 4">
    <name type="scientific">Limnofasciculus baicalensis BBK-W-15</name>
    <dbReference type="NCBI Taxonomy" id="2699891"/>
    <lineage>
        <taxon>Bacteria</taxon>
        <taxon>Bacillati</taxon>
        <taxon>Cyanobacteriota</taxon>
        <taxon>Cyanophyceae</taxon>
        <taxon>Coleofasciculales</taxon>
        <taxon>Coleofasciculaceae</taxon>
        <taxon>Limnofasciculus</taxon>
        <taxon>Limnofasciculus baicalensis</taxon>
    </lineage>
</organism>
<keyword evidence="4" id="KW-1185">Reference proteome</keyword>
<feature type="transmembrane region" description="Helical" evidence="1">
    <location>
        <begin position="246"/>
        <end position="270"/>
    </location>
</feature>
<keyword evidence="3" id="KW-0808">Transferase</keyword>
<feature type="transmembrane region" description="Helical" evidence="1">
    <location>
        <begin position="40"/>
        <end position="62"/>
    </location>
</feature>
<feature type="domain" description="Acyltransferase 3" evidence="2">
    <location>
        <begin position="9"/>
        <end position="333"/>
    </location>
</feature>
<keyword evidence="1" id="KW-0472">Membrane</keyword>
<accession>A0AAE3GTX7</accession>
<comment type="caution">
    <text evidence="3">The sequence shown here is derived from an EMBL/GenBank/DDBJ whole genome shotgun (WGS) entry which is preliminary data.</text>
</comment>
<feature type="transmembrane region" description="Helical" evidence="1">
    <location>
        <begin position="191"/>
        <end position="210"/>
    </location>
</feature>
<proteinExistence type="predicted"/>
<dbReference type="PANTHER" id="PTHR23028:SF134">
    <property type="entry name" value="PUTATIVE (AFU_ORTHOLOGUE AFUA_4G08520)-RELATED"/>
    <property type="match status" value="1"/>
</dbReference>
<protein>
    <submittedName>
        <fullName evidence="3">Acyltransferase</fullName>
    </submittedName>
</protein>
<evidence type="ECO:0000256" key="1">
    <source>
        <dbReference type="SAM" id="Phobius"/>
    </source>
</evidence>
<evidence type="ECO:0000259" key="2">
    <source>
        <dbReference type="Pfam" id="PF01757"/>
    </source>
</evidence>
<feature type="transmembrane region" description="Helical" evidence="1">
    <location>
        <begin position="282"/>
        <end position="299"/>
    </location>
</feature>
<evidence type="ECO:0000313" key="3">
    <source>
        <dbReference type="EMBL" id="MCP2730429.1"/>
    </source>
</evidence>
<feature type="transmembrane region" description="Helical" evidence="1">
    <location>
        <begin position="222"/>
        <end position="240"/>
    </location>
</feature>
<dbReference type="InterPro" id="IPR002656">
    <property type="entry name" value="Acyl_transf_3_dom"/>
</dbReference>
<dbReference type="InterPro" id="IPR050879">
    <property type="entry name" value="Acyltransferase_3"/>
</dbReference>
<dbReference type="PANTHER" id="PTHR23028">
    <property type="entry name" value="ACETYLTRANSFERASE"/>
    <property type="match status" value="1"/>
</dbReference>
<keyword evidence="3" id="KW-0012">Acyltransferase</keyword>
<dbReference type="EMBL" id="JAMZMM010000199">
    <property type="protein sequence ID" value="MCP2730429.1"/>
    <property type="molecule type" value="Genomic_DNA"/>
</dbReference>
<feature type="transmembrane region" description="Helical" evidence="1">
    <location>
        <begin position="83"/>
        <end position="100"/>
    </location>
</feature>
<feature type="transmembrane region" description="Helical" evidence="1">
    <location>
        <begin position="165"/>
        <end position="185"/>
    </location>
</feature>
<sequence length="346" mass="40478">MSKPLHLNKLDAIRGFAAMYVLLYHLVSHLDFIPKSIKTIFFSFGQEAVMLFFLLSGFVIYLSIYKNPHITFKSYFIKRFRRIYSPFIVSILLAIAIAYFNGNLLKSFSWSELAGNLLMLQDFAEVKPGNWVNPFMDNLPLWSLSYEWWFYMMFYPIYKGLGKTPYCIYFVLGLSVIAYGSYLLVPNHASFVVSYFIIWWSGVEAARVFIRDGRFTYRNIQPIFFSLLFMTVVTAIPILHEAKIRLGYFPFLTFRHFCISLLAVGIGLVWYRQKLFWFDNMLGWFTHVAPISYAVYIMHYPILMQLNLSSYIPNLAITLVIKLALTFGLSYLTEIKLQPLVNSWIK</sequence>
<feature type="transmembrane region" description="Helical" evidence="1">
    <location>
        <begin position="311"/>
        <end position="332"/>
    </location>
</feature>
<name>A0AAE3GTX7_9CYAN</name>
<reference evidence="3" key="1">
    <citation type="submission" date="2022-06" db="EMBL/GenBank/DDBJ databases">
        <title>New cyanobacteria of genus Symplocastrum in benthos of Lake Baikal.</title>
        <authorList>
            <person name="Sorokovikova E."/>
            <person name="Tikhonova I."/>
            <person name="Krasnopeev A."/>
            <person name="Evseev P."/>
            <person name="Gladkikh A."/>
            <person name="Belykh O."/>
        </authorList>
    </citation>
    <scope>NUCLEOTIDE SEQUENCE</scope>
    <source>
        <strain evidence="3">BBK-W-15</strain>
    </source>
</reference>
<evidence type="ECO:0000313" key="4">
    <source>
        <dbReference type="Proteomes" id="UP001204953"/>
    </source>
</evidence>
<dbReference type="RefSeq" id="WP_254013188.1">
    <property type="nucleotide sequence ID" value="NZ_JAMZMM010000199.1"/>
</dbReference>
<dbReference type="Proteomes" id="UP001204953">
    <property type="component" value="Unassembled WGS sequence"/>
</dbReference>
<dbReference type="GO" id="GO:0016747">
    <property type="term" value="F:acyltransferase activity, transferring groups other than amino-acyl groups"/>
    <property type="evidence" value="ECO:0007669"/>
    <property type="project" value="InterPro"/>
</dbReference>
<gene>
    <name evidence="3" type="ORF">NJ959_18535</name>
</gene>